<dbReference type="InterPro" id="IPR006029">
    <property type="entry name" value="Neurotrans-gated_channel_TM"/>
</dbReference>
<dbReference type="InterPro" id="IPR036719">
    <property type="entry name" value="Neuro-gated_channel_TM_sf"/>
</dbReference>
<organism evidence="3 4">
    <name type="scientific">Penaeus vannamei</name>
    <name type="common">Whiteleg shrimp</name>
    <name type="synonym">Litopenaeus vannamei</name>
    <dbReference type="NCBI Taxonomy" id="6689"/>
    <lineage>
        <taxon>Eukaryota</taxon>
        <taxon>Metazoa</taxon>
        <taxon>Ecdysozoa</taxon>
        <taxon>Arthropoda</taxon>
        <taxon>Crustacea</taxon>
        <taxon>Multicrustacea</taxon>
        <taxon>Malacostraca</taxon>
        <taxon>Eumalacostraca</taxon>
        <taxon>Eucarida</taxon>
        <taxon>Decapoda</taxon>
        <taxon>Dendrobranchiata</taxon>
        <taxon>Penaeoidea</taxon>
        <taxon>Penaeidae</taxon>
        <taxon>Penaeus</taxon>
    </lineage>
</organism>
<feature type="domain" description="Neurotransmitter-gated ion-channel transmembrane" evidence="2">
    <location>
        <begin position="206"/>
        <end position="362"/>
    </location>
</feature>
<protein>
    <recommendedName>
        <fullName evidence="2">Neurotransmitter-gated ion-channel transmembrane domain-containing protein</fullName>
    </recommendedName>
</protein>
<feature type="transmembrane region" description="Helical" evidence="1">
    <location>
        <begin position="193"/>
        <end position="215"/>
    </location>
</feature>
<dbReference type="SUPFAM" id="SSF90112">
    <property type="entry name" value="Neurotransmitter-gated ion-channel transmembrane pore"/>
    <property type="match status" value="1"/>
</dbReference>
<evidence type="ECO:0000259" key="2">
    <source>
        <dbReference type="Pfam" id="PF02932"/>
    </source>
</evidence>
<proteinExistence type="predicted"/>
<dbReference type="GO" id="GO:0004888">
    <property type="term" value="F:transmembrane signaling receptor activity"/>
    <property type="evidence" value="ECO:0007669"/>
    <property type="project" value="InterPro"/>
</dbReference>
<keyword evidence="1" id="KW-0472">Membrane</keyword>
<keyword evidence="1" id="KW-0812">Transmembrane</keyword>
<comment type="caution">
    <text evidence="3">The sequence shown here is derived from an EMBL/GenBank/DDBJ whole genome shotgun (WGS) entry which is preliminary data.</text>
</comment>
<dbReference type="Gene3D" id="1.20.58.390">
    <property type="entry name" value="Neurotransmitter-gated ion-channel transmembrane domain"/>
    <property type="match status" value="1"/>
</dbReference>
<dbReference type="OrthoDB" id="6350162at2759"/>
<reference evidence="3 4" key="2">
    <citation type="submission" date="2019-01" db="EMBL/GenBank/DDBJ databases">
        <title>The decoding of complex shrimp genome reveals the adaptation for benthos swimmer, frequently molting mechanism and breeding impact on genome.</title>
        <authorList>
            <person name="Sun Y."/>
            <person name="Gao Y."/>
            <person name="Yu Y."/>
        </authorList>
    </citation>
    <scope>NUCLEOTIDE SEQUENCE [LARGE SCALE GENOMIC DNA]</scope>
    <source>
        <tissue evidence="3">Muscle</tissue>
    </source>
</reference>
<keyword evidence="4" id="KW-1185">Reference proteome</keyword>
<dbReference type="GO" id="GO:0016020">
    <property type="term" value="C:membrane"/>
    <property type="evidence" value="ECO:0007669"/>
    <property type="project" value="InterPro"/>
</dbReference>
<dbReference type="GO" id="GO:0005254">
    <property type="term" value="F:chloride channel activity"/>
    <property type="evidence" value="ECO:0007669"/>
    <property type="project" value="UniProtKB-ARBA"/>
</dbReference>
<evidence type="ECO:0000313" key="3">
    <source>
        <dbReference type="EMBL" id="ROT81978.1"/>
    </source>
</evidence>
<dbReference type="EMBL" id="QCYY01000900">
    <property type="protein sequence ID" value="ROT81978.1"/>
    <property type="molecule type" value="Genomic_DNA"/>
</dbReference>
<name>A0A423TZW4_PENVA</name>
<dbReference type="GO" id="GO:0099095">
    <property type="term" value="F:ligand-gated monoatomic anion channel activity"/>
    <property type="evidence" value="ECO:0007669"/>
    <property type="project" value="UniProtKB-ARBA"/>
</dbReference>
<reference evidence="3 4" key="1">
    <citation type="submission" date="2018-04" db="EMBL/GenBank/DDBJ databases">
        <authorList>
            <person name="Zhang X."/>
            <person name="Yuan J."/>
            <person name="Li F."/>
            <person name="Xiang J."/>
        </authorList>
    </citation>
    <scope>NUCLEOTIDE SEQUENCE [LARGE SCALE GENOMIC DNA]</scope>
    <source>
        <tissue evidence="3">Muscle</tissue>
    </source>
</reference>
<feature type="transmembrane region" description="Helical" evidence="1">
    <location>
        <begin position="227"/>
        <end position="245"/>
    </location>
</feature>
<dbReference type="Proteomes" id="UP000283509">
    <property type="component" value="Unassembled WGS sequence"/>
</dbReference>
<sequence>MPLRLLLSCQQSARLHTFLQRERELHPLITQPTNLHIPVTFTYCKTSTLHPSLFYYPQHGITASCGVLPNGEAQPHSISSPNNLLACALRPDSQLTYRGENQHHPNTYIINHHSTYTKPTPTPYQLHNQTNGTYNISIPTTSPRLQPHTRTKLFSPETQYLATGLIHTHTLLLSGGKGSKLLRLARSHRLTPYYWAWFLCKILTIFIPTTVINIISYATFFFKWYDFQNRIMVSLTSLLVLMTLFSQVADTLPRTSYFKLVDIWFFFSIIYTFLVIMQHTVVEYFHLYEHEIRALKKSETQKKKEPDLPKGLDERSELHRFWSEAIKKTFETLQTTVRIASTTENKKETKETKEEEKKEKCPNWASKFVNKFGNIFTAVLYVVVNLVFWIVAFMQKIQETYKDYLAAISKPEIPDNVGYP</sequence>
<dbReference type="Pfam" id="PF02932">
    <property type="entry name" value="Neur_chan_memb"/>
    <property type="match status" value="1"/>
</dbReference>
<dbReference type="AlphaFoldDB" id="A0A423TZW4"/>
<keyword evidence="1" id="KW-1133">Transmembrane helix</keyword>
<evidence type="ECO:0000256" key="1">
    <source>
        <dbReference type="SAM" id="Phobius"/>
    </source>
</evidence>
<feature type="transmembrane region" description="Helical" evidence="1">
    <location>
        <begin position="372"/>
        <end position="394"/>
    </location>
</feature>
<dbReference type="PRINTS" id="PR00253">
    <property type="entry name" value="GABAARECEPTR"/>
</dbReference>
<feature type="transmembrane region" description="Helical" evidence="1">
    <location>
        <begin position="257"/>
        <end position="277"/>
    </location>
</feature>
<dbReference type="GO" id="GO:0005230">
    <property type="term" value="F:extracellular ligand-gated monoatomic ion channel activity"/>
    <property type="evidence" value="ECO:0007669"/>
    <property type="project" value="UniProtKB-ARBA"/>
</dbReference>
<evidence type="ECO:0000313" key="4">
    <source>
        <dbReference type="Proteomes" id="UP000283509"/>
    </source>
</evidence>
<dbReference type="InterPro" id="IPR038050">
    <property type="entry name" value="Neuro_actylchol_rec"/>
</dbReference>
<dbReference type="InterPro" id="IPR006028">
    <property type="entry name" value="GABAA/Glycine_rcpt"/>
</dbReference>
<accession>A0A423TZW4</accession>
<gene>
    <name evidence="3" type="ORF">C7M84_024864</name>
</gene>